<evidence type="ECO:0000313" key="2">
    <source>
        <dbReference type="Proteomes" id="UP000682733"/>
    </source>
</evidence>
<evidence type="ECO:0000313" key="1">
    <source>
        <dbReference type="EMBL" id="CAF3889720.1"/>
    </source>
</evidence>
<dbReference type="InterPro" id="IPR023213">
    <property type="entry name" value="CAT-like_dom_sf"/>
</dbReference>
<organism evidence="1 2">
    <name type="scientific">Didymodactylos carnosus</name>
    <dbReference type="NCBI Taxonomy" id="1234261"/>
    <lineage>
        <taxon>Eukaryota</taxon>
        <taxon>Metazoa</taxon>
        <taxon>Spiralia</taxon>
        <taxon>Gnathifera</taxon>
        <taxon>Rotifera</taxon>
        <taxon>Eurotatoria</taxon>
        <taxon>Bdelloidea</taxon>
        <taxon>Philodinida</taxon>
        <taxon>Philodinidae</taxon>
        <taxon>Didymodactylos</taxon>
    </lineage>
</organism>
<dbReference type="Gene3D" id="3.30.559.10">
    <property type="entry name" value="Chloramphenicol acetyltransferase-like domain"/>
    <property type="match status" value="1"/>
</dbReference>
<feature type="non-terminal residue" evidence="1">
    <location>
        <position position="1"/>
    </location>
</feature>
<accession>A0A8S2L892</accession>
<dbReference type="AlphaFoldDB" id="A0A8S2L892"/>
<gene>
    <name evidence="1" type="ORF">TMI583_LOCUS20302</name>
</gene>
<sequence length="115" mass="13208">NGRIDNVFVYPSEINIDQFKEALSRTSSLWPLVAGRVRLEDDERYMIEMSDNPITVTLVINNDLNKWPLDSNVIVELNQNPLPAFLDEIQVTKVFDKSQDEPLVRIKLTHLIQSG</sequence>
<dbReference type="Proteomes" id="UP000682733">
    <property type="component" value="Unassembled WGS sequence"/>
</dbReference>
<name>A0A8S2L892_9BILA</name>
<proteinExistence type="predicted"/>
<protein>
    <submittedName>
        <fullName evidence="1">Uncharacterized protein</fullName>
    </submittedName>
</protein>
<reference evidence="1" key="1">
    <citation type="submission" date="2021-02" db="EMBL/GenBank/DDBJ databases">
        <authorList>
            <person name="Nowell W R."/>
        </authorList>
    </citation>
    <scope>NUCLEOTIDE SEQUENCE</scope>
</reference>
<comment type="caution">
    <text evidence="1">The sequence shown here is derived from an EMBL/GenBank/DDBJ whole genome shotgun (WGS) entry which is preliminary data.</text>
</comment>
<feature type="non-terminal residue" evidence="1">
    <location>
        <position position="115"/>
    </location>
</feature>
<dbReference type="EMBL" id="CAJOBA010015970">
    <property type="protein sequence ID" value="CAF3889720.1"/>
    <property type="molecule type" value="Genomic_DNA"/>
</dbReference>